<evidence type="ECO:0000256" key="6">
    <source>
        <dbReference type="ARBA" id="ARBA00022840"/>
    </source>
</evidence>
<dbReference type="FunFam" id="3.30.200.20:FF:000087">
    <property type="entry name" value="Dual specificity tyrosine-phosphorylation-regulated kinase 1A"/>
    <property type="match status" value="1"/>
</dbReference>
<keyword evidence="5" id="KW-0418">Kinase</keyword>
<dbReference type="Proteomes" id="UP000789739">
    <property type="component" value="Unassembled WGS sequence"/>
</dbReference>
<keyword evidence="2 8" id="KW-0723">Serine/threonine-protein kinase</keyword>
<dbReference type="GO" id="GO:0005737">
    <property type="term" value="C:cytoplasm"/>
    <property type="evidence" value="ECO:0007669"/>
    <property type="project" value="TreeGrafter"/>
</dbReference>
<comment type="similarity">
    <text evidence="1">Belongs to the protein kinase superfamily. CMGC Ser/Thr protein kinase family. MNB/DYRK subfamily.</text>
</comment>
<proteinExistence type="inferred from homology"/>
<dbReference type="GO" id="GO:0004674">
    <property type="term" value="F:protein serine/threonine kinase activity"/>
    <property type="evidence" value="ECO:0007669"/>
    <property type="project" value="UniProtKB-KW"/>
</dbReference>
<dbReference type="AlphaFoldDB" id="A0A9N9A3S0"/>
<evidence type="ECO:0000256" key="4">
    <source>
        <dbReference type="ARBA" id="ARBA00022741"/>
    </source>
</evidence>
<evidence type="ECO:0000313" key="12">
    <source>
        <dbReference type="Proteomes" id="UP000789739"/>
    </source>
</evidence>
<dbReference type="InterPro" id="IPR017441">
    <property type="entry name" value="Protein_kinase_ATP_BS"/>
</dbReference>
<evidence type="ECO:0000256" key="9">
    <source>
        <dbReference type="SAM" id="MobiDB-lite"/>
    </source>
</evidence>
<feature type="region of interest" description="Disordered" evidence="9">
    <location>
        <begin position="1"/>
        <end position="24"/>
    </location>
</feature>
<comment type="caution">
    <text evidence="11">The sequence shown here is derived from an EMBL/GenBank/DDBJ whole genome shotgun (WGS) entry which is preliminary data.</text>
</comment>
<organism evidence="11 12">
    <name type="scientific">Paraglomus brasilianum</name>
    <dbReference type="NCBI Taxonomy" id="144538"/>
    <lineage>
        <taxon>Eukaryota</taxon>
        <taxon>Fungi</taxon>
        <taxon>Fungi incertae sedis</taxon>
        <taxon>Mucoromycota</taxon>
        <taxon>Glomeromycotina</taxon>
        <taxon>Glomeromycetes</taxon>
        <taxon>Paraglomerales</taxon>
        <taxon>Paraglomeraceae</taxon>
        <taxon>Paraglomus</taxon>
    </lineage>
</organism>
<dbReference type="EMBL" id="CAJVPI010000307">
    <property type="protein sequence ID" value="CAG8517003.1"/>
    <property type="molecule type" value="Genomic_DNA"/>
</dbReference>
<keyword evidence="12" id="KW-1185">Reference proteome</keyword>
<dbReference type="SUPFAM" id="SSF56112">
    <property type="entry name" value="Protein kinase-like (PK-like)"/>
    <property type="match status" value="1"/>
</dbReference>
<dbReference type="PROSITE" id="PS50011">
    <property type="entry name" value="PROTEIN_KINASE_DOM"/>
    <property type="match status" value="1"/>
</dbReference>
<name>A0A9N9A3S0_9GLOM</name>
<dbReference type="Gene3D" id="3.30.200.20">
    <property type="entry name" value="Phosphorylase Kinase, domain 1"/>
    <property type="match status" value="1"/>
</dbReference>
<evidence type="ECO:0000256" key="7">
    <source>
        <dbReference type="PROSITE-ProRule" id="PRU10141"/>
    </source>
</evidence>
<dbReference type="InterPro" id="IPR011009">
    <property type="entry name" value="Kinase-like_dom_sf"/>
</dbReference>
<gene>
    <name evidence="11" type="ORF">PBRASI_LOCUS3418</name>
</gene>
<dbReference type="InterPro" id="IPR000719">
    <property type="entry name" value="Prot_kinase_dom"/>
</dbReference>
<keyword evidence="3" id="KW-0808">Transferase</keyword>
<dbReference type="GO" id="GO:0005634">
    <property type="term" value="C:nucleus"/>
    <property type="evidence" value="ECO:0007669"/>
    <property type="project" value="TreeGrafter"/>
</dbReference>
<feature type="binding site" evidence="7">
    <location>
        <position position="195"/>
    </location>
    <ligand>
        <name>ATP</name>
        <dbReference type="ChEBI" id="CHEBI:30616"/>
    </ligand>
</feature>
<dbReference type="Pfam" id="PF00069">
    <property type="entry name" value="Pkinase"/>
    <property type="match status" value="1"/>
</dbReference>
<dbReference type="GO" id="GO:0004713">
    <property type="term" value="F:protein tyrosine kinase activity"/>
    <property type="evidence" value="ECO:0007669"/>
    <property type="project" value="TreeGrafter"/>
</dbReference>
<keyword evidence="6 7" id="KW-0067">ATP-binding</keyword>
<dbReference type="PANTHER" id="PTHR24058:SF17">
    <property type="entry name" value="HOMEODOMAIN INTERACTING PROTEIN KINASE, ISOFORM D"/>
    <property type="match status" value="1"/>
</dbReference>
<evidence type="ECO:0000256" key="3">
    <source>
        <dbReference type="ARBA" id="ARBA00022679"/>
    </source>
</evidence>
<evidence type="ECO:0000256" key="2">
    <source>
        <dbReference type="ARBA" id="ARBA00022527"/>
    </source>
</evidence>
<evidence type="ECO:0000256" key="5">
    <source>
        <dbReference type="ARBA" id="ARBA00022777"/>
    </source>
</evidence>
<evidence type="ECO:0000259" key="10">
    <source>
        <dbReference type="PROSITE" id="PS50011"/>
    </source>
</evidence>
<dbReference type="SMART" id="SM00220">
    <property type="entry name" value="S_TKc"/>
    <property type="match status" value="1"/>
</dbReference>
<accession>A0A9N9A3S0</accession>
<dbReference type="OrthoDB" id="9332038at2759"/>
<feature type="domain" description="Protein kinase" evidence="10">
    <location>
        <begin position="166"/>
        <end position="428"/>
    </location>
</feature>
<reference evidence="11" key="1">
    <citation type="submission" date="2021-06" db="EMBL/GenBank/DDBJ databases">
        <authorList>
            <person name="Kallberg Y."/>
            <person name="Tangrot J."/>
            <person name="Rosling A."/>
        </authorList>
    </citation>
    <scope>NUCLEOTIDE SEQUENCE</scope>
    <source>
        <strain evidence="11">BR232B</strain>
    </source>
</reference>
<evidence type="ECO:0000313" key="11">
    <source>
        <dbReference type="EMBL" id="CAG8517003.1"/>
    </source>
</evidence>
<dbReference type="Gene3D" id="1.10.510.10">
    <property type="entry name" value="Transferase(Phosphotransferase) domain 1"/>
    <property type="match status" value="1"/>
</dbReference>
<evidence type="ECO:0000256" key="1">
    <source>
        <dbReference type="ARBA" id="ARBA00008867"/>
    </source>
</evidence>
<evidence type="ECO:0000256" key="8">
    <source>
        <dbReference type="RuleBase" id="RU000304"/>
    </source>
</evidence>
<protein>
    <submittedName>
        <fullName evidence="11">4582_t:CDS:1</fullName>
    </submittedName>
</protein>
<dbReference type="PANTHER" id="PTHR24058">
    <property type="entry name" value="DUAL SPECIFICITY PROTEIN KINASE"/>
    <property type="match status" value="1"/>
</dbReference>
<keyword evidence="4 7" id="KW-0547">Nucleotide-binding</keyword>
<dbReference type="PROSITE" id="PS00108">
    <property type="entry name" value="PROTEIN_KINASE_ST"/>
    <property type="match status" value="1"/>
</dbReference>
<dbReference type="InterPro" id="IPR050494">
    <property type="entry name" value="Ser_Thr_dual-spec_kinase"/>
</dbReference>
<dbReference type="GO" id="GO:0005524">
    <property type="term" value="F:ATP binding"/>
    <property type="evidence" value="ECO:0007669"/>
    <property type="project" value="UniProtKB-UniRule"/>
</dbReference>
<dbReference type="InterPro" id="IPR008271">
    <property type="entry name" value="Ser/Thr_kinase_AS"/>
</dbReference>
<dbReference type="PROSITE" id="PS00107">
    <property type="entry name" value="PROTEIN_KINASE_ATP"/>
    <property type="match status" value="1"/>
</dbReference>
<sequence length="470" mass="53968">MDGSSQSRRLPENSRAFSQAHILPRHSAESTDYVGITIADELPQRQSTLLHSQSTTTSQGSPHKEQLTRQDFRGLFHRIRSKSDLLPLPARKSTKNYASPLKAMTVDLNNTYHRINPVFRYELSYNPRRVLTKPSKGIKNDGYDNEDSDYILYVNDILGSGEGQKYLILDILGSGTFGQVVKCQNLKTKEIVAVKVVKNKPAYFNQSMMEVTILELLNNTWDAHDEHHILRLMDTFIHRHHLCLVFELLSVNLYELIKQNQFRGLSTNLVRVFTAQLLDALTVLNEARIIHCDLKPENVLLKNLESPTIKVIDFGSACHEHQTVYTYIQSRFYRSPEVLLGLPYSSSIDMWSLGCIAVELFLGLPLFPGSSEYNQISRIVEMLGVPPVYMIEVGKSAHQYFERYLTENGQKKYRLKSMSQYQREHNCVEQISKRYFQASTLPDIIKSYPITRKGLSQKDIDKGKICYPHF</sequence>